<organism evidence="1 2">
    <name type="scientific">Paenibacillus mangrovi</name>
    <dbReference type="NCBI Taxonomy" id="2931978"/>
    <lineage>
        <taxon>Bacteria</taxon>
        <taxon>Bacillati</taxon>
        <taxon>Bacillota</taxon>
        <taxon>Bacilli</taxon>
        <taxon>Bacillales</taxon>
        <taxon>Paenibacillaceae</taxon>
        <taxon>Paenibacillus</taxon>
    </lineage>
</organism>
<dbReference type="InterPro" id="IPR016024">
    <property type="entry name" value="ARM-type_fold"/>
</dbReference>
<reference evidence="1" key="1">
    <citation type="submission" date="2022-04" db="EMBL/GenBank/DDBJ databases">
        <title>Paenibacillus mangrovi sp. nov., a novel endophytic bacterium isolated from bark of Kandelia candel.</title>
        <authorList>
            <person name="Tuo L."/>
        </authorList>
    </citation>
    <scope>NUCLEOTIDE SEQUENCE</scope>
    <source>
        <strain evidence="1">KQZ6P-2</strain>
    </source>
</reference>
<accession>A0A9X1WY56</accession>
<keyword evidence="2" id="KW-1185">Reference proteome</keyword>
<evidence type="ECO:0000313" key="2">
    <source>
        <dbReference type="Proteomes" id="UP001139347"/>
    </source>
</evidence>
<dbReference type="Pfam" id="PF13646">
    <property type="entry name" value="HEAT_2"/>
    <property type="match status" value="1"/>
</dbReference>
<name>A0A9X1WY56_9BACL</name>
<dbReference type="SUPFAM" id="SSF48371">
    <property type="entry name" value="ARM repeat"/>
    <property type="match status" value="1"/>
</dbReference>
<dbReference type="AlphaFoldDB" id="A0A9X1WY56"/>
<sequence>MSQALLMELNEEIRRLYIAGSDLAAGDYRLKRLLPTFQQLGERAPVFKKLGEGVEALIGPGSGNGADSARLLQDVNLLLQSVLNTQGKAAADGQTAPFTSKSVLLPTRLSYRKLSAVRTALTTRGGGRHEVILEAYHEGVFRDLRLLPFAIEALNDPYVEIAELAMTDILPSYGPEIVPHLLESFDPKGGKLESRKLTVIARSGDPGVFGIVHEASVSGSDEVRTTAIRLLAGHPEYEQALLDFSRDKKKGIREAAYHALADTGSQRAAERLYEASQGKDCDLVNPSLARCQSERLNEWLIRDFSELLHSVHAHIDEKQKVEEIWTKAKRYLWSLHQKKSLELEALYLEVLRHYKLYMFKLGWVFLANEAMNYIRNTGSEEGLQLAEAAIEMDLKHYAGTNSYAREIFIKAQPILSPERLYEEYARILKDRVHVSALSRSANYCKQLLDTMEDMVVSRRYQAFRQVWTYGEKESYAYHVEMLPQEEITANWDPRWLDHFIELDHMALVSAFARPGHAEAASYLLDKLKNSPEFRNRFANLAVMGLVRAGVAGDQLHEALVRALEDERNTECHEIEPFLFDQLCRLPASYEERIRAAMPRFKSDGEQQLEYILKNMQSSISS</sequence>
<gene>
    <name evidence="1" type="ORF">MUG84_21305</name>
</gene>
<dbReference type="Gene3D" id="1.25.10.10">
    <property type="entry name" value="Leucine-rich Repeat Variant"/>
    <property type="match status" value="1"/>
</dbReference>
<dbReference type="RefSeq" id="WP_244728714.1">
    <property type="nucleotide sequence ID" value="NZ_JALIRP010000010.1"/>
</dbReference>
<dbReference type="InterPro" id="IPR011989">
    <property type="entry name" value="ARM-like"/>
</dbReference>
<protein>
    <submittedName>
        <fullName evidence="1">HEAT repeat domain-containing protein</fullName>
    </submittedName>
</protein>
<dbReference type="EMBL" id="JALIRP010000010">
    <property type="protein sequence ID" value="MCJ8014254.1"/>
    <property type="molecule type" value="Genomic_DNA"/>
</dbReference>
<proteinExistence type="predicted"/>
<evidence type="ECO:0000313" key="1">
    <source>
        <dbReference type="EMBL" id="MCJ8014254.1"/>
    </source>
</evidence>
<comment type="caution">
    <text evidence="1">The sequence shown here is derived from an EMBL/GenBank/DDBJ whole genome shotgun (WGS) entry which is preliminary data.</text>
</comment>
<dbReference type="Proteomes" id="UP001139347">
    <property type="component" value="Unassembled WGS sequence"/>
</dbReference>